<evidence type="ECO:0000256" key="7">
    <source>
        <dbReference type="ARBA" id="ARBA00023163"/>
    </source>
</evidence>
<dbReference type="FunCoup" id="B4JJQ5">
    <property type="interactions" value="716"/>
</dbReference>
<feature type="compositionally biased region" description="Acidic residues" evidence="13">
    <location>
        <begin position="1781"/>
        <end position="1790"/>
    </location>
</feature>
<evidence type="ECO:0000256" key="5">
    <source>
        <dbReference type="ARBA" id="ARBA00022843"/>
    </source>
</evidence>
<dbReference type="PANTHER" id="PTHR13413:SF0">
    <property type="entry name" value="YLP MOTIF-CONTAINING PROTEIN 1"/>
    <property type="match status" value="1"/>
</dbReference>
<dbReference type="GO" id="GO:0016607">
    <property type="term" value="C:nuclear speck"/>
    <property type="evidence" value="ECO:0007669"/>
    <property type="project" value="UniProtKB-SubCell"/>
</dbReference>
<feature type="compositionally biased region" description="Low complexity" evidence="13">
    <location>
        <begin position="936"/>
        <end position="951"/>
    </location>
</feature>
<evidence type="ECO:0000256" key="11">
    <source>
        <dbReference type="ARBA" id="ARBA00068971"/>
    </source>
</evidence>
<name>B4JJQ5_DROGR</name>
<feature type="compositionally biased region" description="Low complexity" evidence="13">
    <location>
        <begin position="424"/>
        <end position="437"/>
    </location>
</feature>
<feature type="compositionally biased region" description="Low complexity" evidence="13">
    <location>
        <begin position="1429"/>
        <end position="1444"/>
    </location>
</feature>
<feature type="compositionally biased region" description="Low complexity" evidence="13">
    <location>
        <begin position="1493"/>
        <end position="1502"/>
    </location>
</feature>
<feature type="compositionally biased region" description="Gly residues" evidence="13">
    <location>
        <begin position="1005"/>
        <end position="1032"/>
    </location>
</feature>
<keyword evidence="15" id="KW-1185">Reference proteome</keyword>
<dbReference type="HOGENOM" id="CLU_002215_0_0_1"/>
<dbReference type="InterPro" id="IPR026314">
    <property type="entry name" value="YLP_motif_con_p1"/>
</dbReference>
<feature type="compositionally biased region" description="Low complexity" evidence="13">
    <location>
        <begin position="1103"/>
        <end position="1122"/>
    </location>
</feature>
<dbReference type="InParanoid" id="B4JJQ5"/>
<evidence type="ECO:0000256" key="10">
    <source>
        <dbReference type="ARBA" id="ARBA00065932"/>
    </source>
</evidence>
<feature type="compositionally biased region" description="Acidic residues" evidence="13">
    <location>
        <begin position="1464"/>
        <end position="1475"/>
    </location>
</feature>
<feature type="compositionally biased region" description="Low complexity" evidence="13">
    <location>
        <begin position="227"/>
        <end position="256"/>
    </location>
</feature>
<feature type="compositionally biased region" description="Low complexity" evidence="13">
    <location>
        <begin position="521"/>
        <end position="531"/>
    </location>
</feature>
<dbReference type="SUPFAM" id="SSF52540">
    <property type="entry name" value="P-loop containing nucleoside triphosphate hydrolases"/>
    <property type="match status" value="1"/>
</dbReference>
<feature type="compositionally biased region" description="Gly residues" evidence="13">
    <location>
        <begin position="455"/>
        <end position="464"/>
    </location>
</feature>
<feature type="compositionally biased region" description="Low complexity" evidence="13">
    <location>
        <begin position="469"/>
        <end position="478"/>
    </location>
</feature>
<dbReference type="EMBL" id="CH916370">
    <property type="protein sequence ID" value="EDV99807.1"/>
    <property type="molecule type" value="Genomic_DNA"/>
</dbReference>
<feature type="compositionally biased region" description="Low complexity" evidence="13">
    <location>
        <begin position="353"/>
        <end position="388"/>
    </location>
</feature>
<feature type="compositionally biased region" description="Low complexity" evidence="13">
    <location>
        <begin position="1766"/>
        <end position="1780"/>
    </location>
</feature>
<feature type="region of interest" description="Disordered" evidence="13">
    <location>
        <begin position="170"/>
        <end position="532"/>
    </location>
</feature>
<dbReference type="eggNOG" id="KOG2400">
    <property type="taxonomic scope" value="Eukaryota"/>
</dbReference>
<feature type="region of interest" description="Disordered" evidence="13">
    <location>
        <begin position="13"/>
        <end position="40"/>
    </location>
</feature>
<feature type="compositionally biased region" description="Low complexity" evidence="13">
    <location>
        <begin position="170"/>
        <end position="200"/>
    </location>
</feature>
<feature type="compositionally biased region" description="Low complexity" evidence="13">
    <location>
        <begin position="1213"/>
        <end position="1239"/>
    </location>
</feature>
<feature type="region of interest" description="Disordered" evidence="13">
    <location>
        <begin position="895"/>
        <end position="916"/>
    </location>
</feature>
<feature type="compositionally biased region" description="Low complexity" evidence="13">
    <location>
        <begin position="489"/>
        <end position="505"/>
    </location>
</feature>
<dbReference type="PANTHER" id="PTHR13413">
    <property type="entry name" value="YLP MOTIF CONTAINING PROTEIN NUCLEAR PROTEIN ZAP"/>
    <property type="match status" value="1"/>
</dbReference>
<feature type="region of interest" description="Disordered" evidence="13">
    <location>
        <begin position="982"/>
        <end position="1502"/>
    </location>
</feature>
<feature type="compositionally biased region" description="Low complexity" evidence="13">
    <location>
        <begin position="703"/>
        <end position="778"/>
    </location>
</feature>
<keyword evidence="3" id="KW-0678">Repressor</keyword>
<dbReference type="FunFam" id="3.40.50.300:FF:000399">
    <property type="entry name" value="YLP motif containing 1"/>
    <property type="match status" value="1"/>
</dbReference>
<feature type="compositionally biased region" description="Low complexity" evidence="13">
    <location>
        <begin position="395"/>
        <end position="411"/>
    </location>
</feature>
<feature type="region of interest" description="Disordered" evidence="13">
    <location>
        <begin position="1758"/>
        <end position="1796"/>
    </location>
</feature>
<feature type="compositionally biased region" description="Low complexity" evidence="13">
    <location>
        <begin position="1072"/>
        <end position="1091"/>
    </location>
</feature>
<feature type="compositionally biased region" description="Low complexity" evidence="13">
    <location>
        <begin position="635"/>
        <end position="654"/>
    </location>
</feature>
<feature type="compositionally biased region" description="Polar residues" evidence="13">
    <location>
        <begin position="1321"/>
        <end position="1330"/>
    </location>
</feature>
<accession>B4JJQ5</accession>
<keyword evidence="5" id="KW-0832">Ubl conjugation</keyword>
<feature type="compositionally biased region" description="Gly residues" evidence="13">
    <location>
        <begin position="1154"/>
        <end position="1173"/>
    </location>
</feature>
<feature type="region of interest" description="Disordered" evidence="13">
    <location>
        <begin position="936"/>
        <end position="969"/>
    </location>
</feature>
<gene>
    <name evidence="14" type="primary">Dgri\GH12526</name>
    <name evidence="14" type="ORF">Dgri_GH12526</name>
</gene>
<dbReference type="PhylomeDB" id="B4JJQ5"/>
<feature type="compositionally biased region" description="Basic residues" evidence="13">
    <location>
        <begin position="1416"/>
        <end position="1428"/>
    </location>
</feature>
<dbReference type="OrthoDB" id="513595at2759"/>
<feature type="compositionally biased region" description="Low complexity" evidence="13">
    <location>
        <begin position="303"/>
        <end position="317"/>
    </location>
</feature>
<reference evidence="14 15" key="1">
    <citation type="journal article" date="2007" name="Nature">
        <title>Evolution of genes and genomes on the Drosophila phylogeny.</title>
        <authorList>
            <consortium name="Drosophila 12 Genomes Consortium"/>
            <person name="Clark A.G."/>
            <person name="Eisen M.B."/>
            <person name="Smith D.R."/>
            <person name="Bergman C.M."/>
            <person name="Oliver B."/>
            <person name="Markow T.A."/>
            <person name="Kaufman T.C."/>
            <person name="Kellis M."/>
            <person name="Gelbart W."/>
            <person name="Iyer V.N."/>
            <person name="Pollard D.A."/>
            <person name="Sackton T.B."/>
            <person name="Larracuente A.M."/>
            <person name="Singh N.D."/>
            <person name="Abad J.P."/>
            <person name="Abt D.N."/>
            <person name="Adryan B."/>
            <person name="Aguade M."/>
            <person name="Akashi H."/>
            <person name="Anderson W.W."/>
            <person name="Aquadro C.F."/>
            <person name="Ardell D.H."/>
            <person name="Arguello R."/>
            <person name="Artieri C.G."/>
            <person name="Barbash D.A."/>
            <person name="Barker D."/>
            <person name="Barsanti P."/>
            <person name="Batterham P."/>
            <person name="Batzoglou S."/>
            <person name="Begun D."/>
            <person name="Bhutkar A."/>
            <person name="Blanco E."/>
            <person name="Bosak S.A."/>
            <person name="Bradley R.K."/>
            <person name="Brand A.D."/>
            <person name="Brent M.R."/>
            <person name="Brooks A.N."/>
            <person name="Brown R.H."/>
            <person name="Butlin R.K."/>
            <person name="Caggese C."/>
            <person name="Calvi B.R."/>
            <person name="Bernardo de Carvalho A."/>
            <person name="Caspi A."/>
            <person name="Castrezana S."/>
            <person name="Celniker S.E."/>
            <person name="Chang J.L."/>
            <person name="Chapple C."/>
            <person name="Chatterji S."/>
            <person name="Chinwalla A."/>
            <person name="Civetta A."/>
            <person name="Clifton S.W."/>
            <person name="Comeron J.M."/>
            <person name="Costello J.C."/>
            <person name="Coyne J.A."/>
            <person name="Daub J."/>
            <person name="David R.G."/>
            <person name="Delcher A.L."/>
            <person name="Delehaunty K."/>
            <person name="Do C.B."/>
            <person name="Ebling H."/>
            <person name="Edwards K."/>
            <person name="Eickbush T."/>
            <person name="Evans J.D."/>
            <person name="Filipski A."/>
            <person name="Findeiss S."/>
            <person name="Freyhult E."/>
            <person name="Fulton L."/>
            <person name="Fulton R."/>
            <person name="Garcia A.C."/>
            <person name="Gardiner A."/>
            <person name="Garfield D.A."/>
            <person name="Garvin B.E."/>
            <person name="Gibson G."/>
            <person name="Gilbert D."/>
            <person name="Gnerre S."/>
            <person name="Godfrey J."/>
            <person name="Good R."/>
            <person name="Gotea V."/>
            <person name="Gravely B."/>
            <person name="Greenberg A.J."/>
            <person name="Griffiths-Jones S."/>
            <person name="Gross S."/>
            <person name="Guigo R."/>
            <person name="Gustafson E.A."/>
            <person name="Haerty W."/>
            <person name="Hahn M.W."/>
            <person name="Halligan D.L."/>
            <person name="Halpern A.L."/>
            <person name="Halter G.M."/>
            <person name="Han M.V."/>
            <person name="Heger A."/>
            <person name="Hillier L."/>
            <person name="Hinrichs A.S."/>
            <person name="Holmes I."/>
            <person name="Hoskins R.A."/>
            <person name="Hubisz M.J."/>
            <person name="Hultmark D."/>
            <person name="Huntley M.A."/>
            <person name="Jaffe D.B."/>
            <person name="Jagadeeshan S."/>
            <person name="Jeck W.R."/>
            <person name="Johnson J."/>
            <person name="Jones C.D."/>
            <person name="Jordan W.C."/>
            <person name="Karpen G.H."/>
            <person name="Kataoka E."/>
            <person name="Keightley P.D."/>
            <person name="Kheradpour P."/>
            <person name="Kirkness E.F."/>
            <person name="Koerich L.B."/>
            <person name="Kristiansen K."/>
            <person name="Kudrna D."/>
            <person name="Kulathinal R.J."/>
            <person name="Kumar S."/>
            <person name="Kwok R."/>
            <person name="Lander E."/>
            <person name="Langley C.H."/>
            <person name="Lapoint R."/>
            <person name="Lazzaro B.P."/>
            <person name="Lee S.J."/>
            <person name="Levesque L."/>
            <person name="Li R."/>
            <person name="Lin C.F."/>
            <person name="Lin M.F."/>
            <person name="Lindblad-Toh K."/>
            <person name="Llopart A."/>
            <person name="Long M."/>
            <person name="Low L."/>
            <person name="Lozovsky E."/>
            <person name="Lu J."/>
            <person name="Luo M."/>
            <person name="Machado C.A."/>
            <person name="Makalowski W."/>
            <person name="Marzo M."/>
            <person name="Matsuda M."/>
            <person name="Matzkin L."/>
            <person name="McAllister B."/>
            <person name="McBride C.S."/>
            <person name="McKernan B."/>
            <person name="McKernan K."/>
            <person name="Mendez-Lago M."/>
            <person name="Minx P."/>
            <person name="Mollenhauer M.U."/>
            <person name="Montooth K."/>
            <person name="Mount S.M."/>
            <person name="Mu X."/>
            <person name="Myers E."/>
            <person name="Negre B."/>
            <person name="Newfeld S."/>
            <person name="Nielsen R."/>
            <person name="Noor M.A."/>
            <person name="O'Grady P."/>
            <person name="Pachter L."/>
            <person name="Papaceit M."/>
            <person name="Parisi M.J."/>
            <person name="Parisi M."/>
            <person name="Parts L."/>
            <person name="Pedersen J.S."/>
            <person name="Pesole G."/>
            <person name="Phillippy A.M."/>
            <person name="Ponting C.P."/>
            <person name="Pop M."/>
            <person name="Porcelli D."/>
            <person name="Powell J.R."/>
            <person name="Prohaska S."/>
            <person name="Pruitt K."/>
            <person name="Puig M."/>
            <person name="Quesneville H."/>
            <person name="Ram K.R."/>
            <person name="Rand D."/>
            <person name="Rasmussen M.D."/>
            <person name="Reed L.K."/>
            <person name="Reenan R."/>
            <person name="Reily A."/>
            <person name="Remington K.A."/>
            <person name="Rieger T.T."/>
            <person name="Ritchie M.G."/>
            <person name="Robin C."/>
            <person name="Rogers Y.H."/>
            <person name="Rohde C."/>
            <person name="Rozas J."/>
            <person name="Rubenfield M.J."/>
            <person name="Ruiz A."/>
            <person name="Russo S."/>
            <person name="Salzberg S.L."/>
            <person name="Sanchez-Gracia A."/>
            <person name="Saranga D.J."/>
            <person name="Sato H."/>
            <person name="Schaeffer S.W."/>
            <person name="Schatz M.C."/>
            <person name="Schlenke T."/>
            <person name="Schwartz R."/>
            <person name="Segarra C."/>
            <person name="Singh R.S."/>
            <person name="Sirot L."/>
            <person name="Sirota M."/>
            <person name="Sisneros N.B."/>
            <person name="Smith C.D."/>
            <person name="Smith T.F."/>
            <person name="Spieth J."/>
            <person name="Stage D.E."/>
            <person name="Stark A."/>
            <person name="Stephan W."/>
            <person name="Strausberg R.L."/>
            <person name="Strempel S."/>
            <person name="Sturgill D."/>
            <person name="Sutton G."/>
            <person name="Sutton G.G."/>
            <person name="Tao W."/>
            <person name="Teichmann S."/>
            <person name="Tobari Y.N."/>
            <person name="Tomimura Y."/>
            <person name="Tsolas J.M."/>
            <person name="Valente V.L."/>
            <person name="Venter E."/>
            <person name="Venter J.C."/>
            <person name="Vicario S."/>
            <person name="Vieira F.G."/>
            <person name="Vilella A.J."/>
            <person name="Villasante A."/>
            <person name="Walenz B."/>
            <person name="Wang J."/>
            <person name="Wasserman M."/>
            <person name="Watts T."/>
            <person name="Wilson D."/>
            <person name="Wilson R.K."/>
            <person name="Wing R.A."/>
            <person name="Wolfner M.F."/>
            <person name="Wong A."/>
            <person name="Wong G.K."/>
            <person name="Wu C.I."/>
            <person name="Wu G."/>
            <person name="Yamamoto D."/>
            <person name="Yang H.P."/>
            <person name="Yang S.P."/>
            <person name="Yorke J.A."/>
            <person name="Yoshida K."/>
            <person name="Zdobnov E."/>
            <person name="Zhang P."/>
            <person name="Zhang Y."/>
            <person name="Zimin A.V."/>
            <person name="Baldwin J."/>
            <person name="Abdouelleil A."/>
            <person name="Abdulkadir J."/>
            <person name="Abebe A."/>
            <person name="Abera B."/>
            <person name="Abreu J."/>
            <person name="Acer S.C."/>
            <person name="Aftuck L."/>
            <person name="Alexander A."/>
            <person name="An P."/>
            <person name="Anderson E."/>
            <person name="Anderson S."/>
            <person name="Arachi H."/>
            <person name="Azer M."/>
            <person name="Bachantsang P."/>
            <person name="Barry A."/>
            <person name="Bayul T."/>
            <person name="Berlin A."/>
            <person name="Bessette D."/>
            <person name="Bloom T."/>
            <person name="Blye J."/>
            <person name="Boguslavskiy L."/>
            <person name="Bonnet C."/>
            <person name="Boukhgalter B."/>
            <person name="Bourzgui I."/>
            <person name="Brown A."/>
            <person name="Cahill P."/>
            <person name="Channer S."/>
            <person name="Cheshatsang Y."/>
            <person name="Chuda L."/>
            <person name="Citroen M."/>
            <person name="Collymore A."/>
            <person name="Cooke P."/>
            <person name="Costello M."/>
            <person name="D'Aco K."/>
            <person name="Daza R."/>
            <person name="De Haan G."/>
            <person name="DeGray S."/>
            <person name="DeMaso C."/>
            <person name="Dhargay N."/>
            <person name="Dooley K."/>
            <person name="Dooley E."/>
            <person name="Doricent M."/>
            <person name="Dorje P."/>
            <person name="Dorjee K."/>
            <person name="Dupes A."/>
            <person name="Elong R."/>
            <person name="Falk J."/>
            <person name="Farina A."/>
            <person name="Faro S."/>
            <person name="Ferguson D."/>
            <person name="Fisher S."/>
            <person name="Foley C.D."/>
            <person name="Franke A."/>
            <person name="Friedrich D."/>
            <person name="Gadbois L."/>
            <person name="Gearin G."/>
            <person name="Gearin C.R."/>
            <person name="Giannoukos G."/>
            <person name="Goode T."/>
            <person name="Graham J."/>
            <person name="Grandbois E."/>
            <person name="Grewal S."/>
            <person name="Gyaltsen K."/>
            <person name="Hafez N."/>
            <person name="Hagos B."/>
            <person name="Hall J."/>
            <person name="Henson C."/>
            <person name="Hollinger A."/>
            <person name="Honan T."/>
            <person name="Huard M.D."/>
            <person name="Hughes L."/>
            <person name="Hurhula B."/>
            <person name="Husby M.E."/>
            <person name="Kamat A."/>
            <person name="Kanga B."/>
            <person name="Kashin S."/>
            <person name="Khazanovich D."/>
            <person name="Kisner P."/>
            <person name="Lance K."/>
            <person name="Lara M."/>
            <person name="Lee W."/>
            <person name="Lennon N."/>
            <person name="Letendre F."/>
            <person name="LeVine R."/>
            <person name="Lipovsky A."/>
            <person name="Liu X."/>
            <person name="Liu J."/>
            <person name="Liu S."/>
            <person name="Lokyitsang T."/>
            <person name="Lokyitsang Y."/>
            <person name="Lubonja R."/>
            <person name="Lui A."/>
            <person name="MacDonald P."/>
            <person name="Magnisalis V."/>
            <person name="Maru K."/>
            <person name="Matthews C."/>
            <person name="McCusker W."/>
            <person name="McDonough S."/>
            <person name="Mehta T."/>
            <person name="Meldrim J."/>
            <person name="Meneus L."/>
            <person name="Mihai O."/>
            <person name="Mihalev A."/>
            <person name="Mihova T."/>
            <person name="Mittelman R."/>
            <person name="Mlenga V."/>
            <person name="Montmayeur A."/>
            <person name="Mulrain L."/>
            <person name="Navidi A."/>
            <person name="Naylor J."/>
            <person name="Negash T."/>
            <person name="Nguyen T."/>
            <person name="Nguyen N."/>
            <person name="Nicol R."/>
            <person name="Norbu C."/>
            <person name="Norbu N."/>
            <person name="Novod N."/>
            <person name="O'Neill B."/>
            <person name="Osman S."/>
            <person name="Markiewicz E."/>
            <person name="Oyono O.L."/>
            <person name="Patti C."/>
            <person name="Phunkhang P."/>
            <person name="Pierre F."/>
            <person name="Priest M."/>
            <person name="Raghuraman S."/>
            <person name="Rege F."/>
            <person name="Reyes R."/>
            <person name="Rise C."/>
            <person name="Rogov P."/>
            <person name="Ross K."/>
            <person name="Ryan E."/>
            <person name="Settipalli S."/>
            <person name="Shea T."/>
            <person name="Sherpa N."/>
            <person name="Shi L."/>
            <person name="Shih D."/>
            <person name="Sparrow T."/>
            <person name="Spaulding J."/>
            <person name="Stalker J."/>
            <person name="Stange-Thomann N."/>
            <person name="Stavropoulos S."/>
            <person name="Stone C."/>
            <person name="Strader C."/>
            <person name="Tesfaye S."/>
            <person name="Thomson T."/>
            <person name="Thoulutsang Y."/>
            <person name="Thoulutsang D."/>
            <person name="Topham K."/>
            <person name="Topping I."/>
            <person name="Tsamla T."/>
            <person name="Vassiliev H."/>
            <person name="Vo A."/>
            <person name="Wangchuk T."/>
            <person name="Wangdi T."/>
            <person name="Weiand M."/>
            <person name="Wilkinson J."/>
            <person name="Wilson A."/>
            <person name="Yadav S."/>
            <person name="Young G."/>
            <person name="Yu Q."/>
            <person name="Zembek L."/>
            <person name="Zhong D."/>
            <person name="Zimmer A."/>
            <person name="Zwirko Z."/>
            <person name="Jaffe D.B."/>
            <person name="Alvarez P."/>
            <person name="Brockman W."/>
            <person name="Butler J."/>
            <person name="Chin C."/>
            <person name="Gnerre S."/>
            <person name="Grabherr M."/>
            <person name="Kleber M."/>
            <person name="Mauceli E."/>
            <person name="MacCallum I."/>
        </authorList>
    </citation>
    <scope>NUCLEOTIDE SEQUENCE [LARGE SCALE GENOMIC DNA]</scope>
    <source>
        <strain evidence="15">Tucson 15287-2541.00</strain>
    </source>
</reference>
<feature type="compositionally biased region" description="Low complexity" evidence="13">
    <location>
        <begin position="1174"/>
        <end position="1185"/>
    </location>
</feature>
<evidence type="ECO:0000256" key="8">
    <source>
        <dbReference type="ARBA" id="ARBA00023242"/>
    </source>
</evidence>
<feature type="compositionally biased region" description="Basic and acidic residues" evidence="13">
    <location>
        <begin position="326"/>
        <end position="341"/>
    </location>
</feature>
<feature type="region of interest" description="Disordered" evidence="13">
    <location>
        <begin position="559"/>
        <end position="783"/>
    </location>
</feature>
<dbReference type="OMA" id="KSKWECD"/>
<evidence type="ECO:0000256" key="6">
    <source>
        <dbReference type="ARBA" id="ARBA00023015"/>
    </source>
</evidence>
<evidence type="ECO:0000256" key="9">
    <source>
        <dbReference type="ARBA" id="ARBA00058677"/>
    </source>
</evidence>
<feature type="compositionally biased region" description="Basic and acidic residues" evidence="13">
    <location>
        <begin position="664"/>
        <end position="674"/>
    </location>
</feature>
<evidence type="ECO:0000256" key="3">
    <source>
        <dbReference type="ARBA" id="ARBA00022491"/>
    </source>
</evidence>
<evidence type="ECO:0000256" key="1">
    <source>
        <dbReference type="ARBA" id="ARBA00004324"/>
    </source>
</evidence>
<evidence type="ECO:0000256" key="4">
    <source>
        <dbReference type="ARBA" id="ARBA00022499"/>
    </source>
</evidence>
<keyword evidence="8" id="KW-0539">Nucleus</keyword>
<keyword evidence="4" id="KW-1017">Isopeptide bond</keyword>
<feature type="compositionally biased region" description="Polar residues" evidence="13">
    <location>
        <begin position="906"/>
        <end position="916"/>
    </location>
</feature>
<feature type="compositionally biased region" description="Pro residues" evidence="13">
    <location>
        <begin position="289"/>
        <end position="302"/>
    </location>
</feature>
<protein>
    <recommendedName>
        <fullName evidence="11">YLP motif-containing protein 1</fullName>
    </recommendedName>
    <alternativeName>
        <fullName evidence="12">Nuclear protein ZAP3</fullName>
    </alternativeName>
</protein>
<dbReference type="Gene3D" id="3.40.50.300">
    <property type="entry name" value="P-loop containing nucleotide triphosphate hydrolases"/>
    <property type="match status" value="1"/>
</dbReference>
<feature type="compositionally biased region" description="Polar residues" evidence="13">
    <location>
        <begin position="1270"/>
        <end position="1294"/>
    </location>
</feature>
<feature type="compositionally biased region" description="Acidic residues" evidence="13">
    <location>
        <begin position="615"/>
        <end position="624"/>
    </location>
</feature>
<keyword evidence="2" id="KW-0488">Methylation</keyword>
<dbReference type="GO" id="GO:0008157">
    <property type="term" value="F:protein phosphatase 1 binding"/>
    <property type="evidence" value="ECO:0007669"/>
    <property type="project" value="EnsemblMetazoa"/>
</dbReference>
<evidence type="ECO:0000256" key="12">
    <source>
        <dbReference type="ARBA" id="ARBA00083294"/>
    </source>
</evidence>
<evidence type="ECO:0000313" key="15">
    <source>
        <dbReference type="Proteomes" id="UP000001070"/>
    </source>
</evidence>
<sequence length="1907" mass="207525">MWNQWPMAAVPNAAMAAPPPQPSIPPPLPDAPPPPPPVDNTPMVGVAVASAGVTGGAAPGTYMSAGAPQSGNNPYEQYTAAQYAAMTPVQQYALQQHWQQWQTYQHEYAKWHAQYGEQYKREMAAAAATNTVAPPHVAASAGPIAAPPITSSVPPIGPVYPPAQIGPQMAVQPTQAQPQPYYQQTQMQQLPPQMQPQSQTHSHTQMPGKIMAQPQMYNQPPPPPPQVYQQQQQKQQPLQQLHHQQQQPPTSNQWQQQPPPGRFNQMPPVNYSQPPSSGRCESGMFPNLQQPPPSFMQQPPPATSTSSLSSGTLTDPPWAKGTASRGNDRGNTKDAEDRSRWDGPPPDVGSARNNRWQGNEPGNNNNSSNNNNSTNNNQSVNKSNQSGNRRSWPGNNANNSNSNSRTNAFNTGSSGHFATDDGAGPNSSNFDSDSNSGNFGGPSSVGGRDNTNYGGNFGNNGSGQGPTDNYGPGNNNNRRSGRWEQNRSNQSGGNFGPPQNNNNSFHDAGYNRVPNQSNYSQQQQQQQQQQQELSFDRLFNQWEKQFEDWKRANANHPDRDEYRRYEEEFEKQRRRIAERREQMRRGRQMQNSQQLPPNQQQQPGAIGGDGRYGDYEEGEGYSDEDSNKQTQNHSRNQGPGQRRVQNQRQGQNVEEQNEAPNESDATKSHYDSPKSDAQQEQPQQQTMPLASHEQNIPAKPATQQKQLRPQQQQQEQPKLQQKPQLNAQKPAAANQQQQQLNVDKSTTTATAVTSASPSTSASDPSHEAGAAAPAGTATELGKRKIDAVRSTPLKQSKQENILIISLDDDDDEVDEVQQKEDNYVESSNDARMKNIFKKSDGIPGLDLVADGSTATAGTGSAAASSATMPANQNADNNKKIPSLFDVVIVKPGISPQGQQLEKEKPTGTTVNESLPDTVSNVLKDPEFMNNLSQALAQAQGRELEQQQQQQESNERSDPANNSNKNEGKHGRALSFAEWKNNQKNNQKNSKPDGQQNNMADNAPGGCFGGGPAGNDAGNRGGGFGPGGGGGFGTDQRPPHGFGSNGPPFGPSGDGGGQVMGPNFIDFGGPSCGNFRPNGPNFGGPNFNQQGPGSFGGGPGPNGPFGRNFGPAGPNNPNFNGPGPSYGQHFRGNGPGQGPGPAQFRSNFCGPNGPGPGQNFGGPGPFCGPGGPGGPNAAAPFNRNFGQNNPNEHNFGQGPNSPNERNFGPGPGSGPNNPNFNGSKMGNNNNNKNNNSFSENPFKRKVGPSGPSYDDKPRDGPGFGPRGRGPMNQSKKFGQARNSFGNAGNNDNSNRPWPDSAEHINHTQRPNDPVYRPMQVFDYQNSRNTSAKVIDYGHKSADNAATRVGIGDPGPGPGPDPGLSPGAGPGADPASAVPDFRPGVIFDYGHASHNAQETSGPTGPGAGSMNRNPNSNNKKKNKKKNKNRQRLLQQQQQQQQQEQNLTTLTGNECTAPEQAAGKTDDLEDISDGEDSLTDVARLESPPPPPKFHKQQQPQSPLQQQTVKVFPANPKRRILGDPPTALFPSTAAANEQIPEQIDTRRLEMSVPTNENLNTISIDEVLLPPGRISRPKRICIILRGAPGCGKSYVARLIKDKELEMGGANPRILSIDDYFIIENDYDEKCPKTGKKIPKKEILYEYDDAMEETYMQYLIKSFKKTLSDNLYDFIIVDCNNNSLRTLNEFYCHAKDSNFVPYIIDMHCDVETCLGRNIHQRSEEDIRFVLENWCTTPLHYIKLDVSSLLENVVEMEDVEDMATDDNADSEQATPDEAVTDAAPAAATDDDDDDEDSNSAVTANDCGLLKSKWENDTTEENLARLDGTKRLMQKRKTASIADYLQLDEWEPPSVSADGKKRVRWADIEEKRAQQKMRAIGFVVGQTDWKRMMDPNSGNRALNKTKYIERVNKRR</sequence>
<feature type="compositionally biased region" description="Pro residues" evidence="13">
    <location>
        <begin position="17"/>
        <end position="39"/>
    </location>
</feature>
<comment type="subcellular location">
    <subcellularLocation>
        <location evidence="1">Nucleus speckle</location>
    </subcellularLocation>
</comment>
<dbReference type="KEGG" id="dgr:6565428"/>
<keyword evidence="7" id="KW-0804">Transcription</keyword>
<evidence type="ECO:0000256" key="2">
    <source>
        <dbReference type="ARBA" id="ARBA00022481"/>
    </source>
</evidence>
<evidence type="ECO:0000256" key="13">
    <source>
        <dbReference type="SAM" id="MobiDB-lite"/>
    </source>
</evidence>
<dbReference type="STRING" id="7222.B4JJQ5"/>
<evidence type="ECO:0000313" key="14">
    <source>
        <dbReference type="EMBL" id="EDV99807.1"/>
    </source>
</evidence>
<comment type="function">
    <text evidence="9">Plays a role in the reduction of telomerase activity during differentiation of embryonic stem cells by binding to the core promoter of TERT and controlling its down-regulation.</text>
</comment>
<feature type="compositionally biased region" description="Low complexity" evidence="13">
    <location>
        <begin position="854"/>
        <end position="867"/>
    </location>
</feature>
<proteinExistence type="predicted"/>
<comment type="subunit">
    <text evidence="10">Interacts with PPP1CA and NCOA5. Forms a complex with ILF2, ILF3, KHDRBS1, RBMX, NCOA5 and PPP1CA.</text>
</comment>
<feature type="region of interest" description="Disordered" evidence="13">
    <location>
        <begin position="854"/>
        <end position="877"/>
    </location>
</feature>
<dbReference type="GO" id="GO:0032204">
    <property type="term" value="P:regulation of telomere maintenance"/>
    <property type="evidence" value="ECO:0007669"/>
    <property type="project" value="TreeGrafter"/>
</dbReference>
<keyword evidence="6" id="KW-0805">Transcription regulation</keyword>
<feature type="compositionally biased region" description="Polar residues" evidence="13">
    <location>
        <begin position="1186"/>
        <end position="1203"/>
    </location>
</feature>
<dbReference type="InterPro" id="IPR027417">
    <property type="entry name" value="P-loop_NTPase"/>
</dbReference>
<feature type="compositionally biased region" description="Low complexity" evidence="13">
    <location>
        <begin position="588"/>
        <end position="603"/>
    </location>
</feature>
<dbReference type="Proteomes" id="UP000001070">
    <property type="component" value="Unassembled WGS sequence"/>
</dbReference>
<organism evidence="15">
    <name type="scientific">Drosophila grimshawi</name>
    <name type="common">Hawaiian fruit fly</name>
    <name type="synonym">Idiomyia grimshawi</name>
    <dbReference type="NCBI Taxonomy" id="7222"/>
    <lineage>
        <taxon>Eukaryota</taxon>
        <taxon>Metazoa</taxon>
        <taxon>Ecdysozoa</taxon>
        <taxon>Arthropoda</taxon>
        <taxon>Hexapoda</taxon>
        <taxon>Insecta</taxon>
        <taxon>Pterygota</taxon>
        <taxon>Neoptera</taxon>
        <taxon>Endopterygota</taxon>
        <taxon>Diptera</taxon>
        <taxon>Brachycera</taxon>
        <taxon>Muscomorpha</taxon>
        <taxon>Ephydroidea</taxon>
        <taxon>Drosophilidae</taxon>
        <taxon>Drosophila</taxon>
        <taxon>Hawaiian Drosophila</taxon>
    </lineage>
</organism>
<feature type="compositionally biased region" description="Low complexity" evidence="13">
    <location>
        <begin position="1362"/>
        <end position="1378"/>
    </location>
</feature>